<dbReference type="AlphaFoldDB" id="A0A1T1HCY7"/>
<dbReference type="SUPFAM" id="SSF52540">
    <property type="entry name" value="P-loop containing nucleoside triphosphate hydrolases"/>
    <property type="match status" value="1"/>
</dbReference>
<sequence>MLMLKFPLPVLGFAAFSGSGKTTLLKKILPLLVKRELRTAVVKHAHHAFEVDHPGKDSFELRKAGAAPMLVASSQRMAMMLDFSDPENGAVQDPDLLEMIDYLPLHRLDCVLVEGFKAVPFPKIEIHRPATGKPLIALDDSNIIAIATNDAAKLKESLRDRGERVNLLPLLDLNDPDAIADFVVEQVRQQRLVLPSAESQEGAL</sequence>
<feature type="domain" description="Molybdopterin-guanine dinucleotide biosynthesis protein B (MobB)" evidence="1">
    <location>
        <begin position="10"/>
        <end position="149"/>
    </location>
</feature>
<name>A0A1T1HCY7_OCELI</name>
<dbReference type="PANTHER" id="PTHR40072">
    <property type="entry name" value="MOLYBDOPTERIN-GUANINE DINUCLEOTIDE BIOSYNTHESIS ADAPTER PROTEIN-RELATED"/>
    <property type="match status" value="1"/>
</dbReference>
<dbReference type="EMBL" id="MTSD02000002">
    <property type="protein sequence ID" value="OOV87673.1"/>
    <property type="molecule type" value="Genomic_DNA"/>
</dbReference>
<dbReference type="CDD" id="cd03116">
    <property type="entry name" value="MobB"/>
    <property type="match status" value="1"/>
</dbReference>
<dbReference type="InterPro" id="IPR052539">
    <property type="entry name" value="MGD_biosynthesis_adapter"/>
</dbReference>
<accession>A0A1T1HCY7</accession>
<evidence type="ECO:0000259" key="1">
    <source>
        <dbReference type="Pfam" id="PF03205"/>
    </source>
</evidence>
<dbReference type="STRING" id="966.BTA35_0206530"/>
<dbReference type="InterPro" id="IPR027417">
    <property type="entry name" value="P-loop_NTPase"/>
</dbReference>
<dbReference type="Proteomes" id="UP000190064">
    <property type="component" value="Unassembled WGS sequence"/>
</dbReference>
<dbReference type="Gene3D" id="3.40.50.300">
    <property type="entry name" value="P-loop containing nucleotide triphosphate hydrolases"/>
    <property type="match status" value="1"/>
</dbReference>
<keyword evidence="3" id="KW-1185">Reference proteome</keyword>
<dbReference type="PANTHER" id="PTHR40072:SF1">
    <property type="entry name" value="MOLYBDOPTERIN-GUANINE DINUCLEOTIDE BIOSYNTHESIS ADAPTER PROTEIN"/>
    <property type="match status" value="1"/>
</dbReference>
<reference evidence="2" key="1">
    <citation type="submission" date="2017-02" db="EMBL/GenBank/DDBJ databases">
        <title>Draft Genome Sequence of the Salt Water Bacterium Oceanospirillum linum ATCC 11336.</title>
        <authorList>
            <person name="Trachtenberg A.M."/>
            <person name="Carney J.G."/>
            <person name="Linnane J.D."/>
            <person name="Rheaume B.A."/>
            <person name="Pitts N.L."/>
            <person name="Mykles D.L."/>
            <person name="Maclea K.S."/>
        </authorList>
    </citation>
    <scope>NUCLEOTIDE SEQUENCE [LARGE SCALE GENOMIC DNA]</scope>
    <source>
        <strain evidence="2">ATCC 11336</strain>
    </source>
</reference>
<evidence type="ECO:0000313" key="2">
    <source>
        <dbReference type="EMBL" id="OOV87673.1"/>
    </source>
</evidence>
<dbReference type="GO" id="GO:0006777">
    <property type="term" value="P:Mo-molybdopterin cofactor biosynthetic process"/>
    <property type="evidence" value="ECO:0007669"/>
    <property type="project" value="InterPro"/>
</dbReference>
<dbReference type="GO" id="GO:0005525">
    <property type="term" value="F:GTP binding"/>
    <property type="evidence" value="ECO:0007669"/>
    <property type="project" value="InterPro"/>
</dbReference>
<evidence type="ECO:0000313" key="3">
    <source>
        <dbReference type="Proteomes" id="UP000190064"/>
    </source>
</evidence>
<dbReference type="NCBIfam" id="TIGR00176">
    <property type="entry name" value="mobB"/>
    <property type="match status" value="1"/>
</dbReference>
<dbReference type="InterPro" id="IPR004435">
    <property type="entry name" value="MobB_dom"/>
</dbReference>
<organism evidence="2 3">
    <name type="scientific">Oceanospirillum linum</name>
    <dbReference type="NCBI Taxonomy" id="966"/>
    <lineage>
        <taxon>Bacteria</taxon>
        <taxon>Pseudomonadati</taxon>
        <taxon>Pseudomonadota</taxon>
        <taxon>Gammaproteobacteria</taxon>
        <taxon>Oceanospirillales</taxon>
        <taxon>Oceanospirillaceae</taxon>
        <taxon>Oceanospirillum</taxon>
    </lineage>
</organism>
<comment type="caution">
    <text evidence="2">The sequence shown here is derived from an EMBL/GenBank/DDBJ whole genome shotgun (WGS) entry which is preliminary data.</text>
</comment>
<proteinExistence type="predicted"/>
<gene>
    <name evidence="2" type="ORF">BTA35_0206530</name>
</gene>
<dbReference type="Pfam" id="PF03205">
    <property type="entry name" value="MobB"/>
    <property type="match status" value="1"/>
</dbReference>
<protein>
    <submittedName>
        <fullName evidence="2">Molybdopterin-guanine dinucleotide biosynthesis protein B</fullName>
    </submittedName>
</protein>